<dbReference type="AlphaFoldDB" id="A0A4R2PRZ5"/>
<gene>
    <name evidence="2" type="ORF">EV662_12024</name>
</gene>
<evidence type="ECO:0000256" key="1">
    <source>
        <dbReference type="SAM" id="SignalP"/>
    </source>
</evidence>
<dbReference type="RefSeq" id="WP_132466096.1">
    <property type="nucleotide sequence ID" value="NZ_SLXP01000020.1"/>
</dbReference>
<organism evidence="2 3">
    <name type="scientific">Rhodovulum marinum</name>
    <dbReference type="NCBI Taxonomy" id="320662"/>
    <lineage>
        <taxon>Bacteria</taxon>
        <taxon>Pseudomonadati</taxon>
        <taxon>Pseudomonadota</taxon>
        <taxon>Alphaproteobacteria</taxon>
        <taxon>Rhodobacterales</taxon>
        <taxon>Paracoccaceae</taxon>
        <taxon>Rhodovulum</taxon>
    </lineage>
</organism>
<feature type="chain" id="PRO_5020456649" evidence="1">
    <location>
        <begin position="20"/>
        <end position="123"/>
    </location>
</feature>
<reference evidence="2 3" key="1">
    <citation type="submission" date="2019-03" db="EMBL/GenBank/DDBJ databases">
        <title>Genomic Encyclopedia of Type Strains, Phase IV (KMG-IV): sequencing the most valuable type-strain genomes for metagenomic binning, comparative biology and taxonomic classification.</title>
        <authorList>
            <person name="Goeker M."/>
        </authorList>
    </citation>
    <scope>NUCLEOTIDE SEQUENCE [LARGE SCALE GENOMIC DNA]</scope>
    <source>
        <strain evidence="2 3">DSM 18063</strain>
    </source>
</reference>
<dbReference type="EMBL" id="SLXP01000020">
    <property type="protein sequence ID" value="TCP38619.1"/>
    <property type="molecule type" value="Genomic_DNA"/>
</dbReference>
<proteinExistence type="predicted"/>
<comment type="caution">
    <text evidence="2">The sequence shown here is derived from an EMBL/GenBank/DDBJ whole genome shotgun (WGS) entry which is preliminary data.</text>
</comment>
<protein>
    <submittedName>
        <fullName evidence="2">Uncharacterized protein</fullName>
    </submittedName>
</protein>
<sequence length="123" mass="13173">MKLGLAVTVYLLSTALVQAEVNAVITDGRAPFAEGVLTGYVVQARGRVVCKNPYAIGRYISCKNEVTVGGTKYRAPREKPVWADTNGVLGAMIVIGSKGNEICKNPVVYNQFRGSSSFIACED</sequence>
<keyword evidence="3" id="KW-1185">Reference proteome</keyword>
<evidence type="ECO:0000313" key="3">
    <source>
        <dbReference type="Proteomes" id="UP000294835"/>
    </source>
</evidence>
<dbReference type="Proteomes" id="UP000294835">
    <property type="component" value="Unassembled WGS sequence"/>
</dbReference>
<dbReference type="OrthoDB" id="7876312at2"/>
<name>A0A4R2PRZ5_9RHOB</name>
<evidence type="ECO:0000313" key="2">
    <source>
        <dbReference type="EMBL" id="TCP38619.1"/>
    </source>
</evidence>
<keyword evidence="1" id="KW-0732">Signal</keyword>
<accession>A0A4R2PRZ5</accession>
<feature type="signal peptide" evidence="1">
    <location>
        <begin position="1"/>
        <end position="19"/>
    </location>
</feature>